<reference evidence="1" key="1">
    <citation type="journal article" date="2019" name="Sci. Rep.">
        <title>Draft genome of Tanacetum cinerariifolium, the natural source of mosquito coil.</title>
        <authorList>
            <person name="Yamashiro T."/>
            <person name="Shiraishi A."/>
            <person name="Satake H."/>
            <person name="Nakayama K."/>
        </authorList>
    </citation>
    <scope>NUCLEOTIDE SEQUENCE</scope>
</reference>
<dbReference type="AlphaFoldDB" id="A0A699R6N9"/>
<evidence type="ECO:0000313" key="1">
    <source>
        <dbReference type="EMBL" id="GFC80978.1"/>
    </source>
</evidence>
<comment type="caution">
    <text evidence="1">The sequence shown here is derived from an EMBL/GenBank/DDBJ whole genome shotgun (WGS) entry which is preliminary data.</text>
</comment>
<sequence length="87" mass="9841">MPLYNLEFSDSDDSSFGMHIASRLPVNSKTVGLLTFTPPMGNSPEGVLVIAYWFFNPHSPRHQVFYPLDMPIICCLHLRDRSSILMA</sequence>
<accession>A0A699R6N9</accession>
<name>A0A699R6N9_TANCI</name>
<organism evidence="1">
    <name type="scientific">Tanacetum cinerariifolium</name>
    <name type="common">Dalmatian daisy</name>
    <name type="synonym">Chrysanthemum cinerariifolium</name>
    <dbReference type="NCBI Taxonomy" id="118510"/>
    <lineage>
        <taxon>Eukaryota</taxon>
        <taxon>Viridiplantae</taxon>
        <taxon>Streptophyta</taxon>
        <taxon>Embryophyta</taxon>
        <taxon>Tracheophyta</taxon>
        <taxon>Spermatophyta</taxon>
        <taxon>Magnoliopsida</taxon>
        <taxon>eudicotyledons</taxon>
        <taxon>Gunneridae</taxon>
        <taxon>Pentapetalae</taxon>
        <taxon>asterids</taxon>
        <taxon>campanulids</taxon>
        <taxon>Asterales</taxon>
        <taxon>Asteraceae</taxon>
        <taxon>Asteroideae</taxon>
        <taxon>Anthemideae</taxon>
        <taxon>Anthemidinae</taxon>
        <taxon>Tanacetum</taxon>
    </lineage>
</organism>
<protein>
    <submittedName>
        <fullName evidence="1">Uncharacterized protein</fullName>
    </submittedName>
</protein>
<proteinExistence type="predicted"/>
<dbReference type="EMBL" id="BKCJ011077640">
    <property type="protein sequence ID" value="GFC80978.1"/>
    <property type="molecule type" value="Genomic_DNA"/>
</dbReference>
<gene>
    <name evidence="1" type="ORF">Tci_852948</name>
</gene>